<evidence type="ECO:0000313" key="2">
    <source>
        <dbReference type="Proteomes" id="UP001054837"/>
    </source>
</evidence>
<name>A0AAV4T2C6_9ARAC</name>
<protein>
    <submittedName>
        <fullName evidence="1">Uncharacterized protein</fullName>
    </submittedName>
</protein>
<organism evidence="1 2">
    <name type="scientific">Caerostris darwini</name>
    <dbReference type="NCBI Taxonomy" id="1538125"/>
    <lineage>
        <taxon>Eukaryota</taxon>
        <taxon>Metazoa</taxon>
        <taxon>Ecdysozoa</taxon>
        <taxon>Arthropoda</taxon>
        <taxon>Chelicerata</taxon>
        <taxon>Arachnida</taxon>
        <taxon>Araneae</taxon>
        <taxon>Araneomorphae</taxon>
        <taxon>Entelegynae</taxon>
        <taxon>Araneoidea</taxon>
        <taxon>Araneidae</taxon>
        <taxon>Caerostris</taxon>
    </lineage>
</organism>
<dbReference type="EMBL" id="BPLQ01008818">
    <property type="protein sequence ID" value="GIY39511.1"/>
    <property type="molecule type" value="Genomic_DNA"/>
</dbReference>
<accession>A0AAV4T2C6</accession>
<keyword evidence="2" id="KW-1185">Reference proteome</keyword>
<sequence>MQRGGGGVRGAKKLLELRIIIFPNDIRVATLLLFEFLEQSLTFDSSMDHCLRCLLQRRTKQSEVRNESAITRPTSYPLRSRNDKHFITAKEIK</sequence>
<reference evidence="1 2" key="1">
    <citation type="submission" date="2021-06" db="EMBL/GenBank/DDBJ databases">
        <title>Caerostris darwini draft genome.</title>
        <authorList>
            <person name="Kono N."/>
            <person name="Arakawa K."/>
        </authorList>
    </citation>
    <scope>NUCLEOTIDE SEQUENCE [LARGE SCALE GENOMIC DNA]</scope>
</reference>
<evidence type="ECO:0000313" key="1">
    <source>
        <dbReference type="EMBL" id="GIY39511.1"/>
    </source>
</evidence>
<comment type="caution">
    <text evidence="1">The sequence shown here is derived from an EMBL/GenBank/DDBJ whole genome shotgun (WGS) entry which is preliminary data.</text>
</comment>
<dbReference type="AlphaFoldDB" id="A0AAV4T2C6"/>
<proteinExistence type="predicted"/>
<gene>
    <name evidence="1" type="ORF">CDAR_538981</name>
</gene>
<dbReference type="Proteomes" id="UP001054837">
    <property type="component" value="Unassembled WGS sequence"/>
</dbReference>